<accession>A0A1L3LPV4</accession>
<feature type="domain" description="Cyclic nucleotide-binding" evidence="4">
    <location>
        <begin position="23"/>
        <end position="93"/>
    </location>
</feature>
<dbReference type="EMBL" id="SLVU01000004">
    <property type="protein sequence ID" value="TCN32582.1"/>
    <property type="molecule type" value="Genomic_DNA"/>
</dbReference>
<keyword evidence="3" id="KW-0804">Transcription</keyword>
<dbReference type="Gene3D" id="2.60.120.10">
    <property type="entry name" value="Jelly Rolls"/>
    <property type="match status" value="1"/>
</dbReference>
<dbReference type="GO" id="GO:0006355">
    <property type="term" value="P:regulation of DNA-templated transcription"/>
    <property type="evidence" value="ECO:0007669"/>
    <property type="project" value="InterPro"/>
</dbReference>
<keyword evidence="8" id="KW-1185">Reference proteome</keyword>
<evidence type="ECO:0000256" key="3">
    <source>
        <dbReference type="ARBA" id="ARBA00023163"/>
    </source>
</evidence>
<dbReference type="InterPro" id="IPR036388">
    <property type="entry name" value="WH-like_DNA-bd_sf"/>
</dbReference>
<protein>
    <submittedName>
        <fullName evidence="7">CRP-like cAMP-binding protein</fullName>
    </submittedName>
    <submittedName>
        <fullName evidence="6">Nitrogen fixation regulation protein FixK</fullName>
    </submittedName>
</protein>
<dbReference type="STRING" id="194963.SAMCFNEI73_Ch2859"/>
<evidence type="ECO:0000259" key="4">
    <source>
        <dbReference type="PROSITE" id="PS50042"/>
    </source>
</evidence>
<dbReference type="Pfam" id="PF00027">
    <property type="entry name" value="cNMP_binding"/>
    <property type="match status" value="1"/>
</dbReference>
<dbReference type="AlphaFoldDB" id="A0A1L3LPV4"/>
<evidence type="ECO:0000313" key="7">
    <source>
        <dbReference type="EMBL" id="TCN32582.1"/>
    </source>
</evidence>
<dbReference type="InterPro" id="IPR000595">
    <property type="entry name" value="cNMP-bd_dom"/>
</dbReference>
<dbReference type="InterPro" id="IPR014710">
    <property type="entry name" value="RmlC-like_jellyroll"/>
</dbReference>
<dbReference type="PROSITE" id="PS50042">
    <property type="entry name" value="CNMP_BINDING_3"/>
    <property type="match status" value="1"/>
</dbReference>
<evidence type="ECO:0000313" key="9">
    <source>
        <dbReference type="Proteomes" id="UP000295043"/>
    </source>
</evidence>
<reference evidence="6 8" key="1">
    <citation type="submission" date="2015-10" db="EMBL/GenBank/DDBJ databases">
        <title>Genomic differences between typical nodule nitrogen-fixing rhizobial strains and those coming from bean seeds.</title>
        <authorList>
            <person name="Peralta H."/>
            <person name="Aguilar-Vera A."/>
            <person name="Diaz R."/>
            <person name="Mora Y."/>
            <person name="Martinez-Batallar G."/>
            <person name="Salazar E."/>
            <person name="Vargas-Lagunas C."/>
            <person name="Encarnacion S."/>
            <person name="Girard L."/>
            <person name="Mora J."/>
        </authorList>
    </citation>
    <scope>NUCLEOTIDE SEQUENCE [LARGE SCALE GENOMIC DNA]</scope>
    <source>
        <strain evidence="6 8">CFNEI 73</strain>
    </source>
</reference>
<feature type="domain" description="HTH crp-type" evidence="5">
    <location>
        <begin position="157"/>
        <end position="231"/>
    </location>
</feature>
<keyword evidence="2" id="KW-0238">DNA-binding</keyword>
<dbReference type="InterPro" id="IPR036390">
    <property type="entry name" value="WH_DNA-bd_sf"/>
</dbReference>
<keyword evidence="1" id="KW-0805">Transcription regulation</keyword>
<organism evidence="6 8">
    <name type="scientific">Sinorhizobium americanum</name>
    <dbReference type="NCBI Taxonomy" id="194963"/>
    <lineage>
        <taxon>Bacteria</taxon>
        <taxon>Pseudomonadati</taxon>
        <taxon>Pseudomonadota</taxon>
        <taxon>Alphaproteobacteria</taxon>
        <taxon>Hyphomicrobiales</taxon>
        <taxon>Rhizobiaceae</taxon>
        <taxon>Sinorhizobium/Ensifer group</taxon>
        <taxon>Sinorhizobium</taxon>
    </lineage>
</organism>
<name>A0A1L3LPV4_9HYPH</name>
<dbReference type="SUPFAM" id="SSF46785">
    <property type="entry name" value="Winged helix' DNA-binding domain"/>
    <property type="match status" value="1"/>
</dbReference>
<sequence>MTVEGKFGKAIPCQNCPLRPLEVFRPFTGEELAFVSDFKIGEQTVESGGTILAEGETSAHLFTVLSGWGFRYKMLDDGRRQILNYVMPGDMVGLQGSLMGEMQHSIEALSPVTLCVFKRSRLAELYRLYPELAYDLTWIAAREERILDENLLSIGRRSALERAAYLVAFLYQRAETLELFRGGRGVIPVTQQHLADTLGLSIVHTNKTLRKLAALNLLRWVDKGCNVLDIDGLLELAGWEGFSETKRPLI</sequence>
<dbReference type="Gene3D" id="1.10.10.10">
    <property type="entry name" value="Winged helix-like DNA-binding domain superfamily/Winged helix DNA-binding domain"/>
    <property type="match status" value="1"/>
</dbReference>
<evidence type="ECO:0000256" key="2">
    <source>
        <dbReference type="ARBA" id="ARBA00023125"/>
    </source>
</evidence>
<dbReference type="GO" id="GO:0003677">
    <property type="term" value="F:DNA binding"/>
    <property type="evidence" value="ECO:0007669"/>
    <property type="project" value="UniProtKB-KW"/>
</dbReference>
<dbReference type="InterPro" id="IPR012318">
    <property type="entry name" value="HTH_CRP"/>
</dbReference>
<evidence type="ECO:0000313" key="6">
    <source>
        <dbReference type="EMBL" id="APG92132.1"/>
    </source>
</evidence>
<reference evidence="7 9" key="2">
    <citation type="submission" date="2019-03" db="EMBL/GenBank/DDBJ databases">
        <title>Genomic Encyclopedia of Type Strains, Phase IV (KMG-V): Genome sequencing to study the core and pangenomes of soil and plant-associated prokaryotes.</title>
        <authorList>
            <person name="Whitman W."/>
        </authorList>
    </citation>
    <scope>NUCLEOTIDE SEQUENCE [LARGE SCALE GENOMIC DNA]</scope>
    <source>
        <strain evidence="7 9">23C40</strain>
    </source>
</reference>
<proteinExistence type="predicted"/>
<dbReference type="SUPFAM" id="SSF51206">
    <property type="entry name" value="cAMP-binding domain-like"/>
    <property type="match status" value="1"/>
</dbReference>
<dbReference type="Proteomes" id="UP000295043">
    <property type="component" value="Unassembled WGS sequence"/>
</dbReference>
<evidence type="ECO:0000313" key="8">
    <source>
        <dbReference type="Proteomes" id="UP000182306"/>
    </source>
</evidence>
<dbReference type="OrthoDB" id="7584044at2"/>
<dbReference type="Proteomes" id="UP000182306">
    <property type="component" value="Chromosome"/>
</dbReference>
<dbReference type="PROSITE" id="PS51063">
    <property type="entry name" value="HTH_CRP_2"/>
    <property type="match status" value="1"/>
</dbReference>
<dbReference type="Pfam" id="PF13545">
    <property type="entry name" value="HTH_Crp_2"/>
    <property type="match status" value="1"/>
</dbReference>
<evidence type="ECO:0000259" key="5">
    <source>
        <dbReference type="PROSITE" id="PS51063"/>
    </source>
</evidence>
<dbReference type="InterPro" id="IPR018490">
    <property type="entry name" value="cNMP-bd_dom_sf"/>
</dbReference>
<dbReference type="CDD" id="cd00038">
    <property type="entry name" value="CAP_ED"/>
    <property type="match status" value="1"/>
</dbReference>
<dbReference type="RefSeq" id="WP_037387709.1">
    <property type="nucleotide sequence ID" value="NZ_CP013107.1"/>
</dbReference>
<dbReference type="KEGG" id="same:SAMCFNEI73_Ch2859"/>
<gene>
    <name evidence="6" type="primary">fixK</name>
    <name evidence="7" type="ORF">EV184_104248</name>
    <name evidence="6" type="ORF">SAMCFNEI73_Ch2859</name>
</gene>
<evidence type="ECO:0000256" key="1">
    <source>
        <dbReference type="ARBA" id="ARBA00023015"/>
    </source>
</evidence>
<dbReference type="EMBL" id="CP013107">
    <property type="protein sequence ID" value="APG92132.1"/>
    <property type="molecule type" value="Genomic_DNA"/>
</dbReference>